<dbReference type="SMART" id="SM00516">
    <property type="entry name" value="SEC14"/>
    <property type="match status" value="1"/>
</dbReference>
<dbReference type="PRINTS" id="PR00180">
    <property type="entry name" value="CRETINALDHBP"/>
</dbReference>
<gene>
    <name evidence="2" type="ORF">DCHRY22_LOCUS7593</name>
</gene>
<comment type="caution">
    <text evidence="2">The sequence shown here is derived from an EMBL/GenBank/DDBJ whole genome shotgun (WGS) entry which is preliminary data.</text>
</comment>
<dbReference type="CDD" id="cd00170">
    <property type="entry name" value="SEC14"/>
    <property type="match status" value="1"/>
</dbReference>
<proteinExistence type="predicted"/>
<dbReference type="AlphaFoldDB" id="A0A8J2QT21"/>
<keyword evidence="3" id="KW-1185">Reference proteome</keyword>
<dbReference type="InterPro" id="IPR001251">
    <property type="entry name" value="CRAL-TRIO_dom"/>
</dbReference>
<evidence type="ECO:0000313" key="3">
    <source>
        <dbReference type="Proteomes" id="UP000789524"/>
    </source>
</evidence>
<dbReference type="PROSITE" id="PS50191">
    <property type="entry name" value="CRAL_TRIO"/>
    <property type="match status" value="1"/>
</dbReference>
<dbReference type="InterPro" id="IPR036865">
    <property type="entry name" value="CRAL-TRIO_dom_sf"/>
</dbReference>
<sequence length="303" mass="34584">MVRELTPELAAIAKKDLNENPKQLENDLTNLKEWISKQPHLKARTDDQWLAALLRGCKFSLERAKSKLDLFYTLRSTAPDVTLRLKPTEPAFIEFLRLGTCLILPQSKNLHPTVIMIRPGAFDPEKYNGADIMCILYYLVQILVMENDVAAVMGTMILVDYQNVTMSHLTQANPSLLKKLVAVSQDSLPLRLKGSHHVNVPPGIEIIFKLVSGFLGEKAKQRLRIYKCYEELLEILPKDTVPVEYGGSGSSVKEVIEYWENKIIEYRPWLEEEMKYGTDESKRVNKDNYDVSNQGSFRALDID</sequence>
<dbReference type="Proteomes" id="UP000789524">
    <property type="component" value="Unassembled WGS sequence"/>
</dbReference>
<dbReference type="Gene3D" id="3.40.525.10">
    <property type="entry name" value="CRAL-TRIO lipid binding domain"/>
    <property type="match status" value="1"/>
</dbReference>
<accession>A0A8J2QT21</accession>
<dbReference type="Gene3D" id="1.10.8.20">
    <property type="entry name" value="N-terminal domain of phosphatidylinositol transfer protein sec14p"/>
    <property type="match status" value="1"/>
</dbReference>
<reference evidence="2" key="1">
    <citation type="submission" date="2021-09" db="EMBL/GenBank/DDBJ databases">
        <authorList>
            <person name="Martin H S."/>
        </authorList>
    </citation>
    <scope>NUCLEOTIDE SEQUENCE</scope>
</reference>
<dbReference type="SUPFAM" id="SSF46938">
    <property type="entry name" value="CRAL/TRIO N-terminal domain"/>
    <property type="match status" value="1"/>
</dbReference>
<dbReference type="OrthoDB" id="6682367at2759"/>
<organism evidence="2 3">
    <name type="scientific">Danaus chrysippus</name>
    <name type="common">African queen</name>
    <dbReference type="NCBI Taxonomy" id="151541"/>
    <lineage>
        <taxon>Eukaryota</taxon>
        <taxon>Metazoa</taxon>
        <taxon>Ecdysozoa</taxon>
        <taxon>Arthropoda</taxon>
        <taxon>Hexapoda</taxon>
        <taxon>Insecta</taxon>
        <taxon>Pterygota</taxon>
        <taxon>Neoptera</taxon>
        <taxon>Endopterygota</taxon>
        <taxon>Lepidoptera</taxon>
        <taxon>Glossata</taxon>
        <taxon>Ditrysia</taxon>
        <taxon>Papilionoidea</taxon>
        <taxon>Nymphalidae</taxon>
        <taxon>Danainae</taxon>
        <taxon>Danaini</taxon>
        <taxon>Danaina</taxon>
        <taxon>Danaus</taxon>
        <taxon>Anosia</taxon>
    </lineage>
</organism>
<protein>
    <submittedName>
        <fullName evidence="2">(African queen) hypothetical protein</fullName>
    </submittedName>
</protein>
<dbReference type="Gene3D" id="1.20.5.1200">
    <property type="entry name" value="Alpha-tocopherol transfer"/>
    <property type="match status" value="1"/>
</dbReference>
<dbReference type="PANTHER" id="PTHR10174:SF216">
    <property type="entry name" value="CRAL-TRIO DOMAIN-CONTAINING PROTEIN-RELATED"/>
    <property type="match status" value="1"/>
</dbReference>
<dbReference type="PANTHER" id="PTHR10174">
    <property type="entry name" value="ALPHA-TOCOPHEROL TRANSFER PROTEIN-RELATED"/>
    <property type="match status" value="1"/>
</dbReference>
<dbReference type="GO" id="GO:1902936">
    <property type="term" value="F:phosphatidylinositol bisphosphate binding"/>
    <property type="evidence" value="ECO:0007669"/>
    <property type="project" value="TreeGrafter"/>
</dbReference>
<dbReference type="EMBL" id="CAKASE010000057">
    <property type="protein sequence ID" value="CAG9567047.1"/>
    <property type="molecule type" value="Genomic_DNA"/>
</dbReference>
<dbReference type="SUPFAM" id="SSF52087">
    <property type="entry name" value="CRAL/TRIO domain"/>
    <property type="match status" value="1"/>
</dbReference>
<evidence type="ECO:0000313" key="2">
    <source>
        <dbReference type="EMBL" id="CAG9567047.1"/>
    </source>
</evidence>
<evidence type="ECO:0000259" key="1">
    <source>
        <dbReference type="PROSITE" id="PS50191"/>
    </source>
</evidence>
<dbReference type="InterPro" id="IPR036273">
    <property type="entry name" value="CRAL/TRIO_N_dom_sf"/>
</dbReference>
<feature type="domain" description="CRAL-TRIO" evidence="1">
    <location>
        <begin position="89"/>
        <end position="253"/>
    </location>
</feature>
<dbReference type="Pfam" id="PF00650">
    <property type="entry name" value="CRAL_TRIO"/>
    <property type="match status" value="1"/>
</dbReference>
<dbReference type="GO" id="GO:0016020">
    <property type="term" value="C:membrane"/>
    <property type="evidence" value="ECO:0007669"/>
    <property type="project" value="TreeGrafter"/>
</dbReference>
<name>A0A8J2QT21_9NEOP</name>